<protein>
    <submittedName>
        <fullName evidence="2">Acyl carrier protein</fullName>
    </submittedName>
</protein>
<dbReference type="SUPFAM" id="SSF47336">
    <property type="entry name" value="ACP-like"/>
    <property type="match status" value="1"/>
</dbReference>
<dbReference type="InterPro" id="IPR009081">
    <property type="entry name" value="PP-bd_ACP"/>
</dbReference>
<dbReference type="RefSeq" id="WP_209642971.1">
    <property type="nucleotide sequence ID" value="NZ_JAGINW010000001.1"/>
</dbReference>
<evidence type="ECO:0000313" key="2">
    <source>
        <dbReference type="EMBL" id="MBP2325821.1"/>
    </source>
</evidence>
<evidence type="ECO:0000259" key="1">
    <source>
        <dbReference type="Pfam" id="PF00550"/>
    </source>
</evidence>
<dbReference type="EMBL" id="JAGINW010000001">
    <property type="protein sequence ID" value="MBP2325821.1"/>
    <property type="molecule type" value="Genomic_DNA"/>
</dbReference>
<comment type="caution">
    <text evidence="2">The sequence shown here is derived from an EMBL/GenBank/DDBJ whole genome shotgun (WGS) entry which is preliminary data.</text>
</comment>
<dbReference type="InterPro" id="IPR036736">
    <property type="entry name" value="ACP-like_sf"/>
</dbReference>
<organism evidence="2 3">
    <name type="scientific">Kibdelosporangium banguiense</name>
    <dbReference type="NCBI Taxonomy" id="1365924"/>
    <lineage>
        <taxon>Bacteria</taxon>
        <taxon>Bacillati</taxon>
        <taxon>Actinomycetota</taxon>
        <taxon>Actinomycetes</taxon>
        <taxon>Pseudonocardiales</taxon>
        <taxon>Pseudonocardiaceae</taxon>
        <taxon>Kibdelosporangium</taxon>
    </lineage>
</organism>
<evidence type="ECO:0000313" key="3">
    <source>
        <dbReference type="Proteomes" id="UP001519332"/>
    </source>
</evidence>
<gene>
    <name evidence="2" type="ORF">JOF56_006206</name>
</gene>
<keyword evidence="3" id="KW-1185">Reference proteome</keyword>
<feature type="domain" description="Carrier" evidence="1">
    <location>
        <begin position="29"/>
        <end position="63"/>
    </location>
</feature>
<proteinExistence type="predicted"/>
<sequence>MRESGEVRRRVAQLVELATDGDVESGDVLAGRASLPDLGVTSLGYLRLIDALEREFGVDIDTMAPLATLDDVVGQLT</sequence>
<accession>A0ABS4TN31</accession>
<name>A0ABS4TN31_9PSEU</name>
<dbReference type="Pfam" id="PF00550">
    <property type="entry name" value="PP-binding"/>
    <property type="match status" value="1"/>
</dbReference>
<dbReference type="Gene3D" id="1.10.1200.10">
    <property type="entry name" value="ACP-like"/>
    <property type="match status" value="1"/>
</dbReference>
<reference evidence="2 3" key="1">
    <citation type="submission" date="2021-03" db="EMBL/GenBank/DDBJ databases">
        <title>Sequencing the genomes of 1000 actinobacteria strains.</title>
        <authorList>
            <person name="Klenk H.-P."/>
        </authorList>
    </citation>
    <scope>NUCLEOTIDE SEQUENCE [LARGE SCALE GENOMIC DNA]</scope>
    <source>
        <strain evidence="2 3">DSM 46670</strain>
    </source>
</reference>
<dbReference type="Proteomes" id="UP001519332">
    <property type="component" value="Unassembled WGS sequence"/>
</dbReference>